<proteinExistence type="predicted"/>
<keyword evidence="2" id="KW-0902">Two-component regulatory system</keyword>
<evidence type="ECO:0000256" key="1">
    <source>
        <dbReference type="ARBA" id="ARBA00022553"/>
    </source>
</evidence>
<dbReference type="InterPro" id="IPR011006">
    <property type="entry name" value="CheY-like_superfamily"/>
</dbReference>
<dbReference type="PANTHER" id="PTHR45339">
    <property type="entry name" value="HYBRID SIGNAL TRANSDUCTION HISTIDINE KINASE J"/>
    <property type="match status" value="1"/>
</dbReference>
<dbReference type="Gene3D" id="3.40.50.2300">
    <property type="match status" value="1"/>
</dbReference>
<organism evidence="4">
    <name type="scientific">marine metagenome</name>
    <dbReference type="NCBI Taxonomy" id="408172"/>
    <lineage>
        <taxon>unclassified sequences</taxon>
        <taxon>metagenomes</taxon>
        <taxon>ecological metagenomes</taxon>
    </lineage>
</organism>
<gene>
    <name evidence="4" type="ORF">METZ01_LOCUS75458</name>
</gene>
<feature type="domain" description="Response regulatory" evidence="3">
    <location>
        <begin position="3"/>
        <end position="119"/>
    </location>
</feature>
<evidence type="ECO:0000256" key="2">
    <source>
        <dbReference type="ARBA" id="ARBA00023012"/>
    </source>
</evidence>
<dbReference type="SMART" id="SM00448">
    <property type="entry name" value="REC"/>
    <property type="match status" value="1"/>
</dbReference>
<name>A0A381U3F9_9ZZZZ</name>
<dbReference type="PANTHER" id="PTHR45339:SF1">
    <property type="entry name" value="HYBRID SIGNAL TRANSDUCTION HISTIDINE KINASE J"/>
    <property type="match status" value="1"/>
</dbReference>
<dbReference type="GO" id="GO:0000160">
    <property type="term" value="P:phosphorelay signal transduction system"/>
    <property type="evidence" value="ECO:0007669"/>
    <property type="project" value="UniProtKB-KW"/>
</dbReference>
<reference evidence="4" key="1">
    <citation type="submission" date="2018-05" db="EMBL/GenBank/DDBJ databases">
        <authorList>
            <person name="Lanie J.A."/>
            <person name="Ng W.-L."/>
            <person name="Kazmierczak K.M."/>
            <person name="Andrzejewski T.M."/>
            <person name="Davidsen T.M."/>
            <person name="Wayne K.J."/>
            <person name="Tettelin H."/>
            <person name="Glass J.I."/>
            <person name="Rusch D."/>
            <person name="Podicherti R."/>
            <person name="Tsui H.-C.T."/>
            <person name="Winkler M.E."/>
        </authorList>
    </citation>
    <scope>NUCLEOTIDE SEQUENCE</scope>
</reference>
<accession>A0A381U3F9</accession>
<keyword evidence="1" id="KW-0597">Phosphoprotein</keyword>
<dbReference type="AlphaFoldDB" id="A0A381U3F9"/>
<dbReference type="PROSITE" id="PS50110">
    <property type="entry name" value="RESPONSE_REGULATORY"/>
    <property type="match status" value="1"/>
</dbReference>
<evidence type="ECO:0000259" key="3">
    <source>
        <dbReference type="PROSITE" id="PS50110"/>
    </source>
</evidence>
<sequence length="121" mass="13478">MSKILIVEDNEMNRDMLSRRLTRRGYEIVVAQDGQEGLDKMRSETPDLVLMDMGLPVLDGWQATSQAKASEDISGIPVIALTAHALEQDRVKAMEAGADDYDTKPVNLSRLIEKIENHLPS</sequence>
<dbReference type="EMBL" id="UINC01005639">
    <property type="protein sequence ID" value="SVA22604.1"/>
    <property type="molecule type" value="Genomic_DNA"/>
</dbReference>
<dbReference type="InterPro" id="IPR001789">
    <property type="entry name" value="Sig_transdc_resp-reg_receiver"/>
</dbReference>
<protein>
    <recommendedName>
        <fullName evidence="3">Response regulatory domain-containing protein</fullName>
    </recommendedName>
</protein>
<dbReference type="SUPFAM" id="SSF52172">
    <property type="entry name" value="CheY-like"/>
    <property type="match status" value="1"/>
</dbReference>
<evidence type="ECO:0000313" key="4">
    <source>
        <dbReference type="EMBL" id="SVA22604.1"/>
    </source>
</evidence>
<dbReference type="Pfam" id="PF00072">
    <property type="entry name" value="Response_reg"/>
    <property type="match status" value="1"/>
</dbReference>